<dbReference type="Proteomes" id="UP001150907">
    <property type="component" value="Unassembled WGS sequence"/>
</dbReference>
<evidence type="ECO:0000256" key="8">
    <source>
        <dbReference type="ARBA" id="ARBA00034704"/>
    </source>
</evidence>
<keyword evidence="6 9" id="KW-0505">Motor protein</keyword>
<protein>
    <recommendedName>
        <fullName evidence="12">Kinesin motor domain-containing protein</fullName>
    </recommendedName>
</protein>
<comment type="similarity">
    <text evidence="8">Belongs to the TRAFAC class myosin-kinesin ATPase superfamily. Kinesin family. KIN-5/BimC subfamily.</text>
</comment>
<organism evidence="13 14">
    <name type="scientific">Coemansia thaxteri</name>
    <dbReference type="NCBI Taxonomy" id="2663907"/>
    <lineage>
        <taxon>Eukaryota</taxon>
        <taxon>Fungi</taxon>
        <taxon>Fungi incertae sedis</taxon>
        <taxon>Zoopagomycota</taxon>
        <taxon>Kickxellomycotina</taxon>
        <taxon>Kickxellomycetes</taxon>
        <taxon>Kickxellales</taxon>
        <taxon>Kickxellaceae</taxon>
        <taxon>Coemansia</taxon>
    </lineage>
</organism>
<dbReference type="InterPro" id="IPR036961">
    <property type="entry name" value="Kinesin_motor_dom_sf"/>
</dbReference>
<dbReference type="FunFam" id="3.40.850.10:FF:000019">
    <property type="entry name" value="Kinesin-like protein KIN-5D"/>
    <property type="match status" value="1"/>
</dbReference>
<feature type="binding site" evidence="9">
    <location>
        <begin position="100"/>
        <end position="107"/>
    </location>
    <ligand>
        <name>ATP</name>
        <dbReference type="ChEBI" id="CHEBI:30616"/>
    </ligand>
</feature>
<dbReference type="GO" id="GO:0090307">
    <property type="term" value="P:mitotic spindle assembly"/>
    <property type="evidence" value="ECO:0007669"/>
    <property type="project" value="TreeGrafter"/>
</dbReference>
<reference evidence="13" key="1">
    <citation type="submission" date="2022-07" db="EMBL/GenBank/DDBJ databases">
        <title>Phylogenomic reconstructions and comparative analyses of Kickxellomycotina fungi.</title>
        <authorList>
            <person name="Reynolds N.K."/>
            <person name="Stajich J.E."/>
            <person name="Barry K."/>
            <person name="Grigoriev I.V."/>
            <person name="Crous P."/>
            <person name="Smith M.E."/>
        </authorList>
    </citation>
    <scope>NUCLEOTIDE SEQUENCE</scope>
    <source>
        <strain evidence="13">IMI 214461</strain>
    </source>
</reference>
<dbReference type="GO" id="GO:0008574">
    <property type="term" value="F:plus-end-directed microtubule motor activity"/>
    <property type="evidence" value="ECO:0007669"/>
    <property type="project" value="TreeGrafter"/>
</dbReference>
<gene>
    <name evidence="13" type="ORF">H4R26_000396</name>
</gene>
<dbReference type="InterPro" id="IPR027417">
    <property type="entry name" value="P-loop_NTPase"/>
</dbReference>
<keyword evidence="14" id="KW-1185">Reference proteome</keyword>
<evidence type="ECO:0000256" key="11">
    <source>
        <dbReference type="SAM" id="MobiDB-lite"/>
    </source>
</evidence>
<dbReference type="PANTHER" id="PTHR47970">
    <property type="entry name" value="KINESIN-LIKE PROTEIN KIF11"/>
    <property type="match status" value="1"/>
</dbReference>
<evidence type="ECO:0000256" key="6">
    <source>
        <dbReference type="ARBA" id="ARBA00023175"/>
    </source>
</evidence>
<comment type="subcellular location">
    <subcellularLocation>
        <location evidence="1">Cytoplasm</location>
        <location evidence="1">Cytoskeleton</location>
    </subcellularLocation>
</comment>
<dbReference type="SMART" id="SM00129">
    <property type="entry name" value="KISc"/>
    <property type="match status" value="1"/>
</dbReference>
<keyword evidence="7" id="KW-0206">Cytoskeleton</keyword>
<dbReference type="GO" id="GO:0072686">
    <property type="term" value="C:mitotic spindle"/>
    <property type="evidence" value="ECO:0007669"/>
    <property type="project" value="TreeGrafter"/>
</dbReference>
<dbReference type="GO" id="GO:0051231">
    <property type="term" value="P:spindle elongation"/>
    <property type="evidence" value="ECO:0007669"/>
    <property type="project" value="TreeGrafter"/>
</dbReference>
<dbReference type="EMBL" id="JANBQF010000011">
    <property type="protein sequence ID" value="KAJ2008121.1"/>
    <property type="molecule type" value="Genomic_DNA"/>
</dbReference>
<keyword evidence="10" id="KW-0175">Coiled coil</keyword>
<feature type="region of interest" description="Disordered" evidence="11">
    <location>
        <begin position="1006"/>
        <end position="1045"/>
    </location>
</feature>
<name>A0A9W8BNR2_9FUNG</name>
<feature type="compositionally biased region" description="Low complexity" evidence="11">
    <location>
        <begin position="1022"/>
        <end position="1032"/>
    </location>
</feature>
<dbReference type="OrthoDB" id="3176171at2759"/>
<evidence type="ECO:0000313" key="14">
    <source>
        <dbReference type="Proteomes" id="UP001150907"/>
    </source>
</evidence>
<feature type="coiled-coil region" evidence="10">
    <location>
        <begin position="382"/>
        <end position="409"/>
    </location>
</feature>
<evidence type="ECO:0000313" key="13">
    <source>
        <dbReference type="EMBL" id="KAJ2008121.1"/>
    </source>
</evidence>
<evidence type="ECO:0000256" key="1">
    <source>
        <dbReference type="ARBA" id="ARBA00004245"/>
    </source>
</evidence>
<keyword evidence="2" id="KW-0963">Cytoplasm</keyword>
<proteinExistence type="inferred from homology"/>
<accession>A0A9W8BNR2</accession>
<dbReference type="PANTHER" id="PTHR47970:SF12">
    <property type="entry name" value="KINESIN FAMILY MEMBER 11"/>
    <property type="match status" value="1"/>
</dbReference>
<dbReference type="InterPro" id="IPR047149">
    <property type="entry name" value="KIF11-like"/>
</dbReference>
<dbReference type="GO" id="GO:0008017">
    <property type="term" value="F:microtubule binding"/>
    <property type="evidence" value="ECO:0007669"/>
    <property type="project" value="InterPro"/>
</dbReference>
<dbReference type="PRINTS" id="PR00380">
    <property type="entry name" value="KINESINHEAVY"/>
</dbReference>
<evidence type="ECO:0000256" key="9">
    <source>
        <dbReference type="PROSITE-ProRule" id="PRU00283"/>
    </source>
</evidence>
<sequence length="1072" mass="114976">MPKRAADKRAGSVQENGTYVQVFVRCRDSSVQNTKDSISIEMAPEFGQDVKIIGPASEQPYHYDGVFGPKATQEHIYDQIGCPTLDNVMKGFNCTIFAYGQTGTGKTYTMEGNLNPSKAEQESSPPAFALFNGASSDPLIYSQLPVHAGLIPRTLFSLFYELDKQSADCRASVSYLELYNEELRDLLAPNESPGDAAGLKVLESDQGVCIKNLTERAVRNAFDAILALQEGAQKRAVAPTRCNEVSSRSHAMLMVKLTIYEKTTEDRAIEKTVRLNMVDLAGSENIGRSGVQDMQAREASNINRSLLALERVITAQANNSEHVPYRDSKLTHILKDSLGGNSRTYMIATISTPAASIEETVNTLKYAGQARGIRNRPVLNVKVTQSERVHNLELKVNQLQSELDEARDKTGLYVAHGTYKKLVADSEQARAHTNEWKQRFVLLEAELGRTKSEATARANALDARNAQAHAHHEDALGVAARCLRRSLADASADTAALHEKVAHMGATEQRSLQSAEQAISVAEAEAAAALAAAAALGSRAAEHASARMDALQSRVGAEFESAVEAKVDAAAVALRQELESIQAALTKSSTAAQSDVGMSFASITSIVDNLQSATRTAAVECAETCASLVADITRHTSEQSGALRSSAMAAARRLLEVSTEAAREIVSRAQAESARAECEMRATAKEQRKRDAAHAEALQRQVAQIQSDARDAAMLAVREVLDRQIAQTSGMLVESASYHANAAEQTTDSLVARSKIAPAAAVDAALKLAVGVETTHADATKRIDADALAAANVGHALAQSAVLARDRVAARLDENASLAVSVHEETTRFTARICDKVEKLGAAAESSMTSARQSTTESVRELRGVTTKALSTWSKARNGIAGLENTQAAELTVAGAELQSCIAVIAQSVRTELAAGVQATATTNNTPLSSKRYSSATWYHTLPHADILARLANNPHNTQLDWTGVPAVHENGNDPDRELLSETAVDTESSSPMDVTDDAPLAAVRKRSSDVAVSPASDHITQRPTRQPRTRTAQFSAIADTKNSDSAGLSKIKDVKLVSGIPLPRRTKRTRH</sequence>
<evidence type="ECO:0000256" key="3">
    <source>
        <dbReference type="ARBA" id="ARBA00022701"/>
    </source>
</evidence>
<dbReference type="InterPro" id="IPR001752">
    <property type="entry name" value="Kinesin_motor_dom"/>
</dbReference>
<evidence type="ECO:0000259" key="12">
    <source>
        <dbReference type="PROSITE" id="PS50067"/>
    </source>
</evidence>
<dbReference type="Pfam" id="PF00225">
    <property type="entry name" value="Kinesin"/>
    <property type="match status" value="1"/>
</dbReference>
<comment type="caution">
    <text evidence="13">The sequence shown here is derived from an EMBL/GenBank/DDBJ whole genome shotgun (WGS) entry which is preliminary data.</text>
</comment>
<evidence type="ECO:0000256" key="5">
    <source>
        <dbReference type="ARBA" id="ARBA00022840"/>
    </source>
</evidence>
<dbReference type="PROSITE" id="PS50067">
    <property type="entry name" value="KINESIN_MOTOR_2"/>
    <property type="match status" value="1"/>
</dbReference>
<keyword evidence="4 9" id="KW-0547">Nucleotide-binding</keyword>
<evidence type="ECO:0000256" key="4">
    <source>
        <dbReference type="ARBA" id="ARBA00022741"/>
    </source>
</evidence>
<dbReference type="AlphaFoldDB" id="A0A9W8BNR2"/>
<dbReference type="GO" id="GO:0005524">
    <property type="term" value="F:ATP binding"/>
    <property type="evidence" value="ECO:0007669"/>
    <property type="project" value="UniProtKB-UniRule"/>
</dbReference>
<dbReference type="GO" id="GO:0007018">
    <property type="term" value="P:microtubule-based movement"/>
    <property type="evidence" value="ECO:0007669"/>
    <property type="project" value="InterPro"/>
</dbReference>
<dbReference type="Gene3D" id="3.40.850.10">
    <property type="entry name" value="Kinesin motor domain"/>
    <property type="match status" value="1"/>
</dbReference>
<dbReference type="GO" id="GO:0005876">
    <property type="term" value="C:spindle microtubule"/>
    <property type="evidence" value="ECO:0007669"/>
    <property type="project" value="TreeGrafter"/>
</dbReference>
<feature type="domain" description="Kinesin motor" evidence="12">
    <location>
        <begin position="19"/>
        <end position="373"/>
    </location>
</feature>
<dbReference type="SUPFAM" id="SSF52540">
    <property type="entry name" value="P-loop containing nucleoside triphosphate hydrolases"/>
    <property type="match status" value="1"/>
</dbReference>
<evidence type="ECO:0000256" key="7">
    <source>
        <dbReference type="ARBA" id="ARBA00023212"/>
    </source>
</evidence>
<keyword evidence="3" id="KW-0493">Microtubule</keyword>
<evidence type="ECO:0000256" key="2">
    <source>
        <dbReference type="ARBA" id="ARBA00022490"/>
    </source>
</evidence>
<evidence type="ECO:0000256" key="10">
    <source>
        <dbReference type="SAM" id="Coils"/>
    </source>
</evidence>
<keyword evidence="5 9" id="KW-0067">ATP-binding</keyword>